<evidence type="ECO:0000256" key="2">
    <source>
        <dbReference type="ARBA" id="ARBA00022448"/>
    </source>
</evidence>
<feature type="transmembrane region" description="Helical" evidence="7">
    <location>
        <begin position="102"/>
        <end position="119"/>
    </location>
</feature>
<evidence type="ECO:0000256" key="6">
    <source>
        <dbReference type="ARBA" id="ARBA00023136"/>
    </source>
</evidence>
<dbReference type="KEGG" id="proo:MJB10_09440"/>
<evidence type="ECO:0000256" key="1">
    <source>
        <dbReference type="ARBA" id="ARBA00004651"/>
    </source>
</evidence>
<evidence type="ECO:0000256" key="3">
    <source>
        <dbReference type="ARBA" id="ARBA00022475"/>
    </source>
</evidence>
<protein>
    <submittedName>
        <fullName evidence="9">Carbohydrate ABC transporter permease</fullName>
    </submittedName>
</protein>
<dbReference type="SUPFAM" id="SSF161098">
    <property type="entry name" value="MetI-like"/>
    <property type="match status" value="1"/>
</dbReference>
<keyword evidence="3" id="KW-1003">Cell membrane</keyword>
<feature type="transmembrane region" description="Helical" evidence="7">
    <location>
        <begin position="139"/>
        <end position="160"/>
    </location>
</feature>
<feature type="transmembrane region" description="Helical" evidence="7">
    <location>
        <begin position="181"/>
        <end position="200"/>
    </location>
</feature>
<dbReference type="RefSeq" id="WP_314803933.1">
    <property type="nucleotide sequence ID" value="NZ_CP130319.1"/>
</dbReference>
<evidence type="ECO:0000256" key="4">
    <source>
        <dbReference type="ARBA" id="ARBA00022692"/>
    </source>
</evidence>
<evidence type="ECO:0000256" key="5">
    <source>
        <dbReference type="ARBA" id="ARBA00022989"/>
    </source>
</evidence>
<dbReference type="Gene3D" id="1.10.3720.10">
    <property type="entry name" value="MetI-like"/>
    <property type="match status" value="1"/>
</dbReference>
<dbReference type="AlphaFoldDB" id="A0AA96RMB6"/>
<dbReference type="EMBL" id="CP130319">
    <property type="protein sequence ID" value="WNR46296.1"/>
    <property type="molecule type" value="Genomic_DNA"/>
</dbReference>
<dbReference type="InterPro" id="IPR035906">
    <property type="entry name" value="MetI-like_sf"/>
</dbReference>
<feature type="domain" description="ABC transmembrane type-1" evidence="8">
    <location>
        <begin position="70"/>
        <end position="260"/>
    </location>
</feature>
<evidence type="ECO:0000256" key="7">
    <source>
        <dbReference type="RuleBase" id="RU363032"/>
    </source>
</evidence>
<dbReference type="GO" id="GO:0055085">
    <property type="term" value="P:transmembrane transport"/>
    <property type="evidence" value="ECO:0007669"/>
    <property type="project" value="InterPro"/>
</dbReference>
<evidence type="ECO:0000313" key="10">
    <source>
        <dbReference type="Proteomes" id="UP001304650"/>
    </source>
</evidence>
<dbReference type="Proteomes" id="UP001304650">
    <property type="component" value="Chromosome"/>
</dbReference>
<keyword evidence="6 7" id="KW-0472">Membrane</keyword>
<feature type="transmembrane region" description="Helical" evidence="7">
    <location>
        <begin position="12"/>
        <end position="34"/>
    </location>
</feature>
<accession>A0AA96RMB6</accession>
<sequence length="275" mass="30813">MTMGSKFKPLYYLIFAIITVIVLIPLVLVLFASLKPASELAASSPISLPSSLYWGNLKTAFVKGDILTGFQNTLILIVVSVVLNMILGTMTAYILNRFDFRLKKVIFALFTVAMVVPFYTTEVARFQIIKALGLYNTLYAPTLIYAGTDLLQIFIYLQFMEKISVQLDESAMMDGASYFRIFRSIIFPLMVPATATLAIIKTVEIMNDMYIPFLYMPAKKLHTLSTALMSFVGERASYWNELSAAILIIMLPTILIYLFAQRYVFAGLMDGAVKG</sequence>
<proteinExistence type="inferred from homology"/>
<name>A0AA96RMB6_9BACL</name>
<dbReference type="CDD" id="cd06261">
    <property type="entry name" value="TM_PBP2"/>
    <property type="match status" value="1"/>
</dbReference>
<comment type="similarity">
    <text evidence="7">Belongs to the binding-protein-dependent transport system permease family.</text>
</comment>
<evidence type="ECO:0000313" key="9">
    <source>
        <dbReference type="EMBL" id="WNR46296.1"/>
    </source>
</evidence>
<dbReference type="Pfam" id="PF00528">
    <property type="entry name" value="BPD_transp_1"/>
    <property type="match status" value="1"/>
</dbReference>
<dbReference type="PANTHER" id="PTHR43744:SF3">
    <property type="entry name" value="LACTOSE TRANSPORT SYSTEM PERMEASE PROTEIN LACG"/>
    <property type="match status" value="1"/>
</dbReference>
<keyword evidence="4 7" id="KW-0812">Transmembrane</keyword>
<gene>
    <name evidence="9" type="ORF">MJB10_09440</name>
</gene>
<keyword evidence="5 7" id="KW-1133">Transmembrane helix</keyword>
<keyword evidence="2 7" id="KW-0813">Transport</keyword>
<dbReference type="PROSITE" id="PS50928">
    <property type="entry name" value="ABC_TM1"/>
    <property type="match status" value="1"/>
</dbReference>
<organism evidence="9 10">
    <name type="scientific">Paenibacillus roseopurpureus</name>
    <dbReference type="NCBI Taxonomy" id="2918901"/>
    <lineage>
        <taxon>Bacteria</taxon>
        <taxon>Bacillati</taxon>
        <taxon>Bacillota</taxon>
        <taxon>Bacilli</taxon>
        <taxon>Bacillales</taxon>
        <taxon>Paenibacillaceae</taxon>
        <taxon>Paenibacillus</taxon>
    </lineage>
</organism>
<keyword evidence="10" id="KW-1185">Reference proteome</keyword>
<dbReference type="PANTHER" id="PTHR43744">
    <property type="entry name" value="ABC TRANSPORTER PERMEASE PROTEIN MG189-RELATED-RELATED"/>
    <property type="match status" value="1"/>
</dbReference>
<comment type="subcellular location">
    <subcellularLocation>
        <location evidence="1 7">Cell membrane</location>
        <topology evidence="1 7">Multi-pass membrane protein</topology>
    </subcellularLocation>
</comment>
<reference evidence="9" key="1">
    <citation type="submission" date="2022-02" db="EMBL/GenBank/DDBJ databases">
        <title>Paenibacillus sp. MBLB1832 Whole Genome Shotgun Sequencing.</title>
        <authorList>
            <person name="Hwang C.Y."/>
            <person name="Cho E.-S."/>
            <person name="Seo M.-J."/>
        </authorList>
    </citation>
    <scope>NUCLEOTIDE SEQUENCE</scope>
    <source>
        <strain evidence="9">MBLB1832</strain>
    </source>
</reference>
<feature type="transmembrane region" description="Helical" evidence="7">
    <location>
        <begin position="74"/>
        <end position="95"/>
    </location>
</feature>
<evidence type="ECO:0000259" key="8">
    <source>
        <dbReference type="PROSITE" id="PS50928"/>
    </source>
</evidence>
<feature type="transmembrane region" description="Helical" evidence="7">
    <location>
        <begin position="238"/>
        <end position="260"/>
    </location>
</feature>
<dbReference type="InterPro" id="IPR000515">
    <property type="entry name" value="MetI-like"/>
</dbReference>
<dbReference type="GO" id="GO:0005886">
    <property type="term" value="C:plasma membrane"/>
    <property type="evidence" value="ECO:0007669"/>
    <property type="project" value="UniProtKB-SubCell"/>
</dbReference>